<evidence type="ECO:0000256" key="8">
    <source>
        <dbReference type="ARBA" id="ARBA00023306"/>
    </source>
</evidence>
<evidence type="ECO:0000256" key="2">
    <source>
        <dbReference type="ARBA" id="ARBA00022618"/>
    </source>
</evidence>
<dbReference type="Proteomes" id="UP000240419">
    <property type="component" value="Unassembled WGS sequence"/>
</dbReference>
<dbReference type="InterPro" id="IPR004276">
    <property type="entry name" value="GlycoTrans_28_N"/>
</dbReference>
<dbReference type="InterPro" id="IPR006009">
    <property type="entry name" value="GlcNAc_MurG"/>
</dbReference>
<accession>A0A2P7UIL2</accession>
<comment type="similarity">
    <text evidence="10">Belongs to the glycosyltransferase 28 family. MurG subfamily.</text>
</comment>
<keyword evidence="9 10" id="KW-0961">Cell wall biogenesis/degradation</keyword>
<feature type="binding site" evidence="10">
    <location>
        <begin position="11"/>
        <end position="13"/>
    </location>
    <ligand>
        <name>UDP-N-acetyl-alpha-D-glucosamine</name>
        <dbReference type="ChEBI" id="CHEBI:57705"/>
    </ligand>
</feature>
<protein>
    <recommendedName>
        <fullName evidence="10">UDP-N-acetylglucosamine--N-acetylmuramyl-(pentapeptide) pyrophosphoryl-undecaprenol N-acetylglucosamine transferase</fullName>
        <ecNumber evidence="10">2.4.1.227</ecNumber>
    </recommendedName>
    <alternativeName>
        <fullName evidence="10">Undecaprenyl-PP-MurNAc-pentapeptide-UDPGlcNAc GlcNAc transferase</fullName>
    </alternativeName>
</protein>
<dbReference type="RefSeq" id="WP_106841875.1">
    <property type="nucleotide sequence ID" value="NZ_JBCNIW010000058.1"/>
</dbReference>
<dbReference type="OrthoDB" id="9808936at2"/>
<dbReference type="UniPathway" id="UPA00219"/>
<comment type="pathway">
    <text evidence="10">Cell wall biogenesis; peptidoglycan biosynthesis.</text>
</comment>
<comment type="caution">
    <text evidence="13">The sequence shown here is derived from an EMBL/GenBank/DDBJ whole genome shotgun (WGS) entry which is preliminary data.</text>
</comment>
<dbReference type="GO" id="GO:0008360">
    <property type="term" value="P:regulation of cell shape"/>
    <property type="evidence" value="ECO:0007669"/>
    <property type="project" value="UniProtKB-KW"/>
</dbReference>
<dbReference type="GO" id="GO:0051301">
    <property type="term" value="P:cell division"/>
    <property type="evidence" value="ECO:0007669"/>
    <property type="project" value="UniProtKB-KW"/>
</dbReference>
<feature type="binding site" evidence="10">
    <location>
        <position position="289"/>
    </location>
    <ligand>
        <name>UDP-N-acetyl-alpha-D-glucosamine</name>
        <dbReference type="ChEBI" id="CHEBI:57705"/>
    </ligand>
</feature>
<dbReference type="GO" id="GO:0071555">
    <property type="term" value="P:cell wall organization"/>
    <property type="evidence" value="ECO:0007669"/>
    <property type="project" value="UniProtKB-KW"/>
</dbReference>
<dbReference type="Pfam" id="PF03033">
    <property type="entry name" value="Glyco_transf_28"/>
    <property type="match status" value="1"/>
</dbReference>
<dbReference type="GO" id="GO:0009252">
    <property type="term" value="P:peptidoglycan biosynthetic process"/>
    <property type="evidence" value="ECO:0007669"/>
    <property type="project" value="UniProtKB-UniRule"/>
</dbReference>
<sequence>MKTILFTGGGSAGHVTGNLVLIPKCLQEGWSVHYIGSETGIEKQLVEAQKAVQYHSISTGKLRRYFSWKNVSDVLQVLRGILQAYFLIRKIKPDVVYSLGGFVSVPVVLGARMNKIRTIIHEPDVHMGLANRLCLPFADTVCTTFAETKRKLNSEKVIHVGPLIKESLKAGQRLRGIAACGFHEKQPVLLIMGGSQGAETINRIVREALPNLLSQFQIIHICGQGKVDYSVHYPGYKQYDFVGEELADLLAATDVVVSRAGSNAISELLALQKPMLLLPHTNGGARTGQLVNAQNFQAVGYADVLLQEQMTTQMFVERILALYKNRETYLAKMRKNKDEKAVDKVWALLKGAAHEHFDRG</sequence>
<reference evidence="13 14" key="1">
    <citation type="submission" date="2018-03" db="EMBL/GenBank/DDBJ databases">
        <title>Brevisbacillus phylogenomics.</title>
        <authorList>
            <person name="Dunlap C."/>
        </authorList>
    </citation>
    <scope>NUCLEOTIDE SEQUENCE [LARGE SCALE GENOMIC DNA]</scope>
    <source>
        <strain evidence="13 14">NRRL NRS-1210</strain>
    </source>
</reference>
<evidence type="ECO:0000259" key="12">
    <source>
        <dbReference type="Pfam" id="PF04101"/>
    </source>
</evidence>
<keyword evidence="7 10" id="KW-0472">Membrane</keyword>
<dbReference type="GO" id="GO:0005886">
    <property type="term" value="C:plasma membrane"/>
    <property type="evidence" value="ECO:0007669"/>
    <property type="project" value="UniProtKB-SubCell"/>
</dbReference>
<dbReference type="NCBIfam" id="NF009102">
    <property type="entry name" value="PRK12446.1"/>
    <property type="match status" value="1"/>
</dbReference>
<evidence type="ECO:0000256" key="6">
    <source>
        <dbReference type="ARBA" id="ARBA00022984"/>
    </source>
</evidence>
<dbReference type="EMBL" id="PXZM01000054">
    <property type="protein sequence ID" value="PSJ86788.1"/>
    <property type="molecule type" value="Genomic_DNA"/>
</dbReference>
<evidence type="ECO:0000256" key="9">
    <source>
        <dbReference type="ARBA" id="ARBA00023316"/>
    </source>
</evidence>
<evidence type="ECO:0000256" key="5">
    <source>
        <dbReference type="ARBA" id="ARBA00022960"/>
    </source>
</evidence>
<dbReference type="GO" id="GO:0051991">
    <property type="term" value="F:UDP-N-acetyl-D-glucosamine:N-acetylmuramoyl-L-alanyl-D-glutamyl-meso-2,6-diaminopimelyl-D-alanyl-D-alanine-diphosphoundecaprenol 4-beta-N-acetylglucosaminlytransferase activity"/>
    <property type="evidence" value="ECO:0007669"/>
    <property type="project" value="RHEA"/>
</dbReference>
<keyword evidence="14" id="KW-1185">Reference proteome</keyword>
<dbReference type="PANTHER" id="PTHR21015:SF27">
    <property type="entry name" value="UDP-N-ACETYLGLUCOSAMINE--N-ACETYLMURAMYL-(PENTAPEPTIDE) PYROPHOSPHORYL-UNDECAPRENOL N-ACETYLGLUCOSAMINE TRANSFERASE"/>
    <property type="match status" value="1"/>
</dbReference>
<dbReference type="EC" id="2.4.1.227" evidence="10"/>
<gene>
    <name evidence="10" type="primary">murG</name>
    <name evidence="13" type="ORF">C7R93_28060</name>
</gene>
<dbReference type="Pfam" id="PF04101">
    <property type="entry name" value="Glyco_tran_28_C"/>
    <property type="match status" value="1"/>
</dbReference>
<dbReference type="SUPFAM" id="SSF53756">
    <property type="entry name" value="UDP-Glycosyltransferase/glycogen phosphorylase"/>
    <property type="match status" value="1"/>
</dbReference>
<feature type="binding site" evidence="10">
    <location>
        <position position="195"/>
    </location>
    <ligand>
        <name>UDP-N-acetyl-alpha-D-glucosamine</name>
        <dbReference type="ChEBI" id="CHEBI:57705"/>
    </ligand>
</feature>
<feature type="domain" description="Glycosyl transferase family 28 C-terminal" evidence="12">
    <location>
        <begin position="188"/>
        <end position="341"/>
    </location>
</feature>
<comment type="subcellular location">
    <subcellularLocation>
        <location evidence="10">Cell membrane</location>
        <topology evidence="10">Peripheral membrane protein</topology>
        <orientation evidence="10">Cytoplasmic side</orientation>
    </subcellularLocation>
</comment>
<dbReference type="PANTHER" id="PTHR21015">
    <property type="entry name" value="UDP-N-ACETYLGLUCOSAMINE--N-ACETYLMURAMYL-(PENTAPEPTIDE) PYROPHOSPHORYL-UNDECAPRENOL N-ACETYLGLUCOSAMINE TRANSFERASE 1"/>
    <property type="match status" value="1"/>
</dbReference>
<keyword evidence="5 10" id="KW-0133">Cell shape</keyword>
<name>A0A2P7UIL2_9BACL</name>
<keyword evidence="6 10" id="KW-0573">Peptidoglycan synthesis</keyword>
<evidence type="ECO:0000256" key="4">
    <source>
        <dbReference type="ARBA" id="ARBA00022679"/>
    </source>
</evidence>
<organism evidence="13 14">
    <name type="scientific">Brevibacillus fortis</name>
    <dbReference type="NCBI Taxonomy" id="2126352"/>
    <lineage>
        <taxon>Bacteria</taxon>
        <taxon>Bacillati</taxon>
        <taxon>Bacillota</taxon>
        <taxon>Bacilli</taxon>
        <taxon>Bacillales</taxon>
        <taxon>Paenibacillaceae</taxon>
        <taxon>Brevibacillus</taxon>
    </lineage>
</organism>
<keyword evidence="1 10" id="KW-1003">Cell membrane</keyword>
<evidence type="ECO:0000313" key="13">
    <source>
        <dbReference type="EMBL" id="PSJ86788.1"/>
    </source>
</evidence>
<evidence type="ECO:0000313" key="14">
    <source>
        <dbReference type="Proteomes" id="UP000240419"/>
    </source>
</evidence>
<keyword evidence="2 10" id="KW-0132">Cell division</keyword>
<dbReference type="AlphaFoldDB" id="A0A2P7UIL2"/>
<comment type="catalytic activity">
    <reaction evidence="10">
        <text>di-trans,octa-cis-undecaprenyl diphospho-N-acetyl-alpha-D-muramoyl-L-alanyl-D-glutamyl-meso-2,6-diaminopimeloyl-D-alanyl-D-alanine + UDP-N-acetyl-alpha-D-glucosamine = di-trans,octa-cis-undecaprenyl diphospho-[N-acetyl-alpha-D-glucosaminyl-(1-&gt;4)]-N-acetyl-alpha-D-muramoyl-L-alanyl-D-glutamyl-meso-2,6-diaminopimeloyl-D-alanyl-D-alanine + UDP + H(+)</text>
        <dbReference type="Rhea" id="RHEA:31227"/>
        <dbReference type="ChEBI" id="CHEBI:15378"/>
        <dbReference type="ChEBI" id="CHEBI:57705"/>
        <dbReference type="ChEBI" id="CHEBI:58223"/>
        <dbReference type="ChEBI" id="CHEBI:61387"/>
        <dbReference type="ChEBI" id="CHEBI:61388"/>
        <dbReference type="EC" id="2.4.1.227"/>
    </reaction>
</comment>
<comment type="function">
    <text evidence="10">Cell wall formation. Catalyzes the transfer of a GlcNAc subunit on undecaprenyl-pyrophosphoryl-MurNAc-pentapeptide (lipid intermediate I) to form undecaprenyl-pyrophosphoryl-MurNAc-(pentapeptide)GlcNAc (lipid intermediate II).</text>
</comment>
<dbReference type="HAMAP" id="MF_00033">
    <property type="entry name" value="MurG"/>
    <property type="match status" value="1"/>
</dbReference>
<proteinExistence type="inferred from homology"/>
<dbReference type="GO" id="GO:0050511">
    <property type="term" value="F:undecaprenyldiphospho-muramoylpentapeptide beta-N-acetylglucosaminyltransferase activity"/>
    <property type="evidence" value="ECO:0007669"/>
    <property type="project" value="UniProtKB-UniRule"/>
</dbReference>
<comment type="caution">
    <text evidence="10">Lacks conserved residue(s) required for the propagation of feature annotation.</text>
</comment>
<dbReference type="InterPro" id="IPR007235">
    <property type="entry name" value="Glyco_trans_28_C"/>
</dbReference>
<dbReference type="GO" id="GO:0005975">
    <property type="term" value="P:carbohydrate metabolic process"/>
    <property type="evidence" value="ECO:0007669"/>
    <property type="project" value="InterPro"/>
</dbReference>
<evidence type="ECO:0000259" key="11">
    <source>
        <dbReference type="Pfam" id="PF03033"/>
    </source>
</evidence>
<evidence type="ECO:0000256" key="10">
    <source>
        <dbReference type="HAMAP-Rule" id="MF_00033"/>
    </source>
</evidence>
<keyword evidence="4 10" id="KW-0808">Transferase</keyword>
<keyword evidence="3 10" id="KW-0328">Glycosyltransferase</keyword>
<dbReference type="CDD" id="cd03785">
    <property type="entry name" value="GT28_MurG"/>
    <property type="match status" value="1"/>
</dbReference>
<evidence type="ECO:0000256" key="3">
    <source>
        <dbReference type="ARBA" id="ARBA00022676"/>
    </source>
</evidence>
<dbReference type="Gene3D" id="3.40.50.2000">
    <property type="entry name" value="Glycogen Phosphorylase B"/>
    <property type="match status" value="2"/>
</dbReference>
<evidence type="ECO:0000256" key="1">
    <source>
        <dbReference type="ARBA" id="ARBA00022475"/>
    </source>
</evidence>
<keyword evidence="8 10" id="KW-0131">Cell cycle</keyword>
<evidence type="ECO:0000256" key="7">
    <source>
        <dbReference type="ARBA" id="ARBA00023136"/>
    </source>
</evidence>
<feature type="domain" description="Glycosyltransferase family 28 N-terminal" evidence="11">
    <location>
        <begin position="4"/>
        <end position="142"/>
    </location>
</feature>